<dbReference type="KEGG" id="spai:FPZ24_11445"/>
<dbReference type="EMBL" id="CP042306">
    <property type="protein sequence ID" value="QDZ08020.1"/>
    <property type="molecule type" value="Genomic_DNA"/>
</dbReference>
<dbReference type="InterPro" id="IPR050879">
    <property type="entry name" value="Acyltransferase_3"/>
</dbReference>
<feature type="transmembrane region" description="Helical" evidence="1">
    <location>
        <begin position="239"/>
        <end position="258"/>
    </location>
</feature>
<gene>
    <name evidence="4" type="ORF">FPZ24_11445</name>
</gene>
<feature type="transmembrane region" description="Helical" evidence="1">
    <location>
        <begin position="334"/>
        <end position="351"/>
    </location>
</feature>
<keyword evidence="1" id="KW-0472">Membrane</keyword>
<dbReference type="Pfam" id="PF19040">
    <property type="entry name" value="SGNH"/>
    <property type="match status" value="1"/>
</dbReference>
<proteinExistence type="predicted"/>
<feature type="transmembrane region" description="Helical" evidence="1">
    <location>
        <begin position="294"/>
        <end position="314"/>
    </location>
</feature>
<dbReference type="Proteomes" id="UP000315673">
    <property type="component" value="Chromosome"/>
</dbReference>
<keyword evidence="1" id="KW-1133">Transmembrane helix</keyword>
<dbReference type="RefSeq" id="WP_146572104.1">
    <property type="nucleotide sequence ID" value="NZ_CP042306.1"/>
</dbReference>
<dbReference type="GO" id="GO:0009103">
    <property type="term" value="P:lipopolysaccharide biosynthetic process"/>
    <property type="evidence" value="ECO:0007669"/>
    <property type="project" value="TreeGrafter"/>
</dbReference>
<sequence length="683" mass="75291">MTGETVRQPLGYIPAIDGLRALAVLSVVAYHLHPGMLPGGFSGVDIFFAISGFVVTGSMMGKSFDRLPAMLSYFYARRLVRIMPALLAMLLVAILVNQMLVPEAWLSRAVPQTARFAFFGLSNIILATDTDGYFGVQAGFNPFTHTWSLGVEEQFYLFFPLLLFWHQKLDSAKLDTGRAVRLIGWVSAASFVLCGVLTWVERKYAFYLIVGRFWELGLGMILCLTMPRWRPVLAAWPAARRRVLAAASVVAVVAALALPDRGGFPFPLAILPVIGTIGLIASVVAAPDAPITRAFASAGPVAIGRLSYSLYLWHWPVFVMFRWTVGLDTLPHQLAASALALLLAAASYFLVEQPFRRRGKAAKYPPRRVVGRMTIGTLACALLGFVMLARTDALAIGVTRDHSTWYADARHTLDPALSHCAVATDRVRRGGGDTDRWTPSDCTTRPAGFRVFAIGDSHSTAYAPNYRQLAAELGVPVASYFRPGCPFLRLIQPMDVRRRCADFYRAFFDDLRTQGRPGDVVFLPGLRITRLINQFGHEKVHDSPVDNSLSNVAIAEAQDTLARLQTAGFRIVIEAPKPIFPAPPFRCSDWYDRANPICVGGLTIARDRPLVMRRHVVDAMTALARRYPALSVWDPFPILCPDDPCRAIDATGRPLFFDGDHLSGHGNDMVYPAMRDAILNARL</sequence>
<feature type="transmembrane region" description="Helical" evidence="1">
    <location>
        <begin position="206"/>
        <end position="227"/>
    </location>
</feature>
<organism evidence="4 5">
    <name type="scientific">Sphingomonas panacisoli</name>
    <dbReference type="NCBI Taxonomy" id="1813879"/>
    <lineage>
        <taxon>Bacteria</taxon>
        <taxon>Pseudomonadati</taxon>
        <taxon>Pseudomonadota</taxon>
        <taxon>Alphaproteobacteria</taxon>
        <taxon>Sphingomonadales</taxon>
        <taxon>Sphingomonadaceae</taxon>
        <taxon>Sphingomonas</taxon>
    </lineage>
</organism>
<feature type="transmembrane region" description="Helical" evidence="1">
    <location>
        <begin position="39"/>
        <end position="61"/>
    </location>
</feature>
<evidence type="ECO:0000259" key="3">
    <source>
        <dbReference type="Pfam" id="PF19040"/>
    </source>
</evidence>
<accession>A0A5B8LLS4</accession>
<keyword evidence="1" id="KW-0812">Transmembrane</keyword>
<protein>
    <submittedName>
        <fullName evidence="4">Acyltransferase</fullName>
    </submittedName>
</protein>
<dbReference type="GO" id="GO:0016747">
    <property type="term" value="F:acyltransferase activity, transferring groups other than amino-acyl groups"/>
    <property type="evidence" value="ECO:0007669"/>
    <property type="project" value="InterPro"/>
</dbReference>
<dbReference type="PANTHER" id="PTHR23028:SF53">
    <property type="entry name" value="ACYL_TRANSF_3 DOMAIN-CONTAINING PROTEIN"/>
    <property type="match status" value="1"/>
</dbReference>
<keyword evidence="4" id="KW-0012">Acyltransferase</keyword>
<feature type="transmembrane region" description="Helical" evidence="1">
    <location>
        <begin position="264"/>
        <end position="287"/>
    </location>
</feature>
<evidence type="ECO:0000256" key="1">
    <source>
        <dbReference type="SAM" id="Phobius"/>
    </source>
</evidence>
<feature type="domain" description="SGNH" evidence="3">
    <location>
        <begin position="440"/>
        <end position="674"/>
    </location>
</feature>
<feature type="transmembrane region" description="Helical" evidence="1">
    <location>
        <begin position="82"/>
        <end position="101"/>
    </location>
</feature>
<name>A0A5B8LLS4_9SPHN</name>
<keyword evidence="4" id="KW-0808">Transferase</keyword>
<evidence type="ECO:0000313" key="5">
    <source>
        <dbReference type="Proteomes" id="UP000315673"/>
    </source>
</evidence>
<evidence type="ECO:0000313" key="4">
    <source>
        <dbReference type="EMBL" id="QDZ08020.1"/>
    </source>
</evidence>
<dbReference type="PANTHER" id="PTHR23028">
    <property type="entry name" value="ACETYLTRANSFERASE"/>
    <property type="match status" value="1"/>
</dbReference>
<dbReference type="Pfam" id="PF01757">
    <property type="entry name" value="Acyl_transf_3"/>
    <property type="match status" value="1"/>
</dbReference>
<dbReference type="InterPro" id="IPR002656">
    <property type="entry name" value="Acyl_transf_3_dom"/>
</dbReference>
<keyword evidence="5" id="KW-1185">Reference proteome</keyword>
<feature type="domain" description="Acyltransferase 3" evidence="2">
    <location>
        <begin position="14"/>
        <end position="346"/>
    </location>
</feature>
<dbReference type="AlphaFoldDB" id="A0A5B8LLS4"/>
<dbReference type="OrthoDB" id="9796461at2"/>
<dbReference type="GO" id="GO:0016020">
    <property type="term" value="C:membrane"/>
    <property type="evidence" value="ECO:0007669"/>
    <property type="project" value="TreeGrafter"/>
</dbReference>
<feature type="transmembrane region" description="Helical" evidence="1">
    <location>
        <begin position="147"/>
        <end position="167"/>
    </location>
</feature>
<dbReference type="InterPro" id="IPR043968">
    <property type="entry name" value="SGNH"/>
</dbReference>
<reference evidence="4 5" key="1">
    <citation type="submission" date="2019-07" db="EMBL/GenBank/DDBJ databases">
        <title>Full genome sequence of Sphingomonas sp. 4R-6-7(HKS19).</title>
        <authorList>
            <person name="Im W.-T."/>
        </authorList>
    </citation>
    <scope>NUCLEOTIDE SEQUENCE [LARGE SCALE GENOMIC DNA]</scope>
    <source>
        <strain evidence="4 5">HKS19</strain>
    </source>
</reference>
<feature type="transmembrane region" description="Helical" evidence="1">
    <location>
        <begin position="179"/>
        <end position="200"/>
    </location>
</feature>
<evidence type="ECO:0000259" key="2">
    <source>
        <dbReference type="Pfam" id="PF01757"/>
    </source>
</evidence>
<feature type="transmembrane region" description="Helical" evidence="1">
    <location>
        <begin position="372"/>
        <end position="389"/>
    </location>
</feature>